<evidence type="ECO:0000313" key="3">
    <source>
        <dbReference type="Proteomes" id="UP000735592"/>
    </source>
</evidence>
<reference evidence="2 3" key="1">
    <citation type="submission" date="2019-11" db="EMBL/GenBank/DDBJ databases">
        <title>Type strains purchased from KCTC, JCM and DSMZ.</title>
        <authorList>
            <person name="Lu H."/>
        </authorList>
    </citation>
    <scope>NUCLEOTIDE SEQUENCE [LARGE SCALE GENOMIC DNA]</scope>
    <source>
        <strain evidence="2 3">DSM 103461</strain>
    </source>
</reference>
<proteinExistence type="predicted"/>
<sequence>MHHSRLPALLLALTLALWLLSPAQAVTLRVCTMESAVLPFITPDGQGTADLLIRMAAQELDITLIYQPAPLARCRELVRTGSADAFPAAPFIPTLAAEFRYPLQRGEIETGHAVASGRTMVFRRVGSSVDWDGVRFARLNTPVLTPFGTVMPREKLQALNVPIDANGRTMLANFQKMLAGRADVAVALEIHGAQLLMLPPFAGKIEMLPAPFLDENYYLAISPAYYEAHTQLIEKLWDTIGRLRRSPLYLAQQRKAIDELLKP</sequence>
<evidence type="ECO:0000256" key="1">
    <source>
        <dbReference type="SAM" id="SignalP"/>
    </source>
</evidence>
<feature type="signal peptide" evidence="1">
    <location>
        <begin position="1"/>
        <end position="25"/>
    </location>
</feature>
<organism evidence="2 3">
    <name type="scientific">Pseudoduganella danionis</name>
    <dbReference type="NCBI Taxonomy" id="1890295"/>
    <lineage>
        <taxon>Bacteria</taxon>
        <taxon>Pseudomonadati</taxon>
        <taxon>Pseudomonadota</taxon>
        <taxon>Betaproteobacteria</taxon>
        <taxon>Burkholderiales</taxon>
        <taxon>Oxalobacteraceae</taxon>
        <taxon>Telluria group</taxon>
        <taxon>Pseudoduganella</taxon>
    </lineage>
</organism>
<keyword evidence="1" id="KW-0732">Signal</keyword>
<evidence type="ECO:0000313" key="2">
    <source>
        <dbReference type="EMBL" id="MTW32327.1"/>
    </source>
</evidence>
<dbReference type="EMBL" id="WNKW01000001">
    <property type="protein sequence ID" value="MTW32327.1"/>
    <property type="molecule type" value="Genomic_DNA"/>
</dbReference>
<comment type="caution">
    <text evidence="2">The sequence shown here is derived from an EMBL/GenBank/DDBJ whole genome shotgun (WGS) entry which is preliminary data.</text>
</comment>
<accession>A0ABW9SJK1</accession>
<feature type="chain" id="PRO_5047504259" description="Transporter substrate-binding domain-containing protein" evidence="1">
    <location>
        <begin position="26"/>
        <end position="263"/>
    </location>
</feature>
<protein>
    <recommendedName>
        <fullName evidence="4">Transporter substrate-binding domain-containing protein</fullName>
    </recommendedName>
</protein>
<dbReference type="SUPFAM" id="SSF53850">
    <property type="entry name" value="Periplasmic binding protein-like II"/>
    <property type="match status" value="1"/>
</dbReference>
<evidence type="ECO:0008006" key="4">
    <source>
        <dbReference type="Google" id="ProtNLM"/>
    </source>
</evidence>
<dbReference type="Proteomes" id="UP000735592">
    <property type="component" value="Unassembled WGS sequence"/>
</dbReference>
<name>A0ABW9SJK1_9BURK</name>
<keyword evidence="3" id="KW-1185">Reference proteome</keyword>
<gene>
    <name evidence="2" type="ORF">GM655_05735</name>
</gene>
<dbReference type="RefSeq" id="WP_155433601.1">
    <property type="nucleotide sequence ID" value="NZ_JBHLXK010000003.1"/>
</dbReference>